<dbReference type="OrthoDB" id="341421at2759"/>
<organism evidence="1 2">
    <name type="scientific">Striga hermonthica</name>
    <name type="common">Purple witchweed</name>
    <name type="synonym">Buchnera hermonthica</name>
    <dbReference type="NCBI Taxonomy" id="68872"/>
    <lineage>
        <taxon>Eukaryota</taxon>
        <taxon>Viridiplantae</taxon>
        <taxon>Streptophyta</taxon>
        <taxon>Embryophyta</taxon>
        <taxon>Tracheophyta</taxon>
        <taxon>Spermatophyta</taxon>
        <taxon>Magnoliopsida</taxon>
        <taxon>eudicotyledons</taxon>
        <taxon>Gunneridae</taxon>
        <taxon>Pentapetalae</taxon>
        <taxon>asterids</taxon>
        <taxon>lamiids</taxon>
        <taxon>Lamiales</taxon>
        <taxon>Orobanchaceae</taxon>
        <taxon>Buchnereae</taxon>
        <taxon>Striga</taxon>
    </lineage>
</organism>
<feature type="non-terminal residue" evidence="1">
    <location>
        <position position="1"/>
    </location>
</feature>
<comment type="caution">
    <text evidence="1">The sequence shown here is derived from an EMBL/GenBank/DDBJ whole genome shotgun (WGS) entry which is preliminary data.</text>
</comment>
<protein>
    <submittedName>
        <fullName evidence="1">Plastid transcriptionally active 14</fullName>
    </submittedName>
</protein>
<proteinExistence type="predicted"/>
<accession>A0A9N7MJM1</accession>
<gene>
    <name evidence="1" type="ORF">SHERM_00919</name>
</gene>
<dbReference type="Proteomes" id="UP001153555">
    <property type="component" value="Unassembled WGS sequence"/>
</dbReference>
<name>A0A9N7MJM1_STRHE</name>
<dbReference type="AlphaFoldDB" id="A0A9N7MJM1"/>
<dbReference type="EMBL" id="CACSLK010000214">
    <property type="protein sequence ID" value="CAA0806015.1"/>
    <property type="molecule type" value="Genomic_DNA"/>
</dbReference>
<evidence type="ECO:0000313" key="1">
    <source>
        <dbReference type="EMBL" id="CAA0806015.1"/>
    </source>
</evidence>
<sequence length="95" mass="10276">PNFNLLPPTKWKTRSAGGIAALVDETSSVHLSTFPLFLPSVPPQPTPASELELGDPDFYKIGYVRSMRAYGIEFREGPNGFGVPLKTLSLFAVPG</sequence>
<feature type="non-terminal residue" evidence="1">
    <location>
        <position position="95"/>
    </location>
</feature>
<reference evidence="1" key="1">
    <citation type="submission" date="2019-12" db="EMBL/GenBank/DDBJ databases">
        <authorList>
            <person name="Scholes J."/>
        </authorList>
    </citation>
    <scope>NUCLEOTIDE SEQUENCE</scope>
</reference>
<keyword evidence="2" id="KW-1185">Reference proteome</keyword>
<evidence type="ECO:0000313" key="2">
    <source>
        <dbReference type="Proteomes" id="UP001153555"/>
    </source>
</evidence>